<reference evidence="3" key="3">
    <citation type="submission" date="2018-05" db="EMBL/GenBank/DDBJ databases">
        <authorList>
            <person name="Peng X.Y."/>
            <person name="Xu Y.F."/>
            <person name="Luo D."/>
            <person name="Yu J."/>
            <person name="Gu J.Y."/>
        </authorList>
    </citation>
    <scope>NUCLEOTIDE SEQUENCE</scope>
    <source>
        <strain evidence="3">LR10</strain>
    </source>
</reference>
<organism evidence="2">
    <name type="scientific">Limosilactobacillus reuteri</name>
    <name type="common">Lactobacillus reuteri</name>
    <dbReference type="NCBI Taxonomy" id="1598"/>
    <lineage>
        <taxon>Bacteria</taxon>
        <taxon>Bacillati</taxon>
        <taxon>Bacillota</taxon>
        <taxon>Bacilli</taxon>
        <taxon>Lactobacillales</taxon>
        <taxon>Lactobacillaceae</taxon>
        <taxon>Limosilactobacillus</taxon>
    </lineage>
</organism>
<sequence length="69" mass="8317">MRNNNDDFFNFDEDIRKDLIEQGYKGEQLTSKFEKMKKKMSIAMDELIEEAEDDNDSMDKKEFEKEIDL</sequence>
<evidence type="ECO:0000313" key="3">
    <source>
        <dbReference type="EMBL" id="PWT38720.1"/>
    </source>
</evidence>
<reference evidence="3 4" key="2">
    <citation type="journal article" date="2018" name="Front. Microbiol.">
        <title>Comparative Genomics of the Herbivore Gut Symbiont Lactobacillus reuteri Reveals Genetic Diversity and Lifestyle Adaptation.</title>
        <authorList>
            <person name="Zhao J."/>
        </authorList>
    </citation>
    <scope>NUCLEOTIDE SEQUENCE [LARGE SCALE GENOMIC DNA]</scope>
    <source>
        <strain evidence="3 4">LR10</strain>
    </source>
</reference>
<dbReference type="RefSeq" id="WP_085679406.1">
    <property type="nucleotide sequence ID" value="NZ_JAJGUN010000065.1"/>
</dbReference>
<evidence type="ECO:0000313" key="2">
    <source>
        <dbReference type="EMBL" id="CUR41530.1"/>
    </source>
</evidence>
<feature type="region of interest" description="Disordered" evidence="1">
    <location>
        <begin position="49"/>
        <end position="69"/>
    </location>
</feature>
<feature type="compositionally biased region" description="Basic and acidic residues" evidence="1">
    <location>
        <begin position="57"/>
        <end position="69"/>
    </location>
</feature>
<accession>A0A0U5JXB2</accession>
<dbReference type="AlphaFoldDB" id="A0A0U5JXB2"/>
<reference evidence="2" key="1">
    <citation type="submission" date="2015-10" db="EMBL/GenBank/DDBJ databases">
        <authorList>
            <person name="Gilbert D.G."/>
        </authorList>
    </citation>
    <scope>NUCLEOTIDE SEQUENCE</scope>
    <source>
        <strain evidence="2">Lp167-67</strain>
    </source>
</reference>
<protein>
    <submittedName>
        <fullName evidence="2">Uncharacterized protein</fullName>
    </submittedName>
</protein>
<evidence type="ECO:0000313" key="4">
    <source>
        <dbReference type="Proteomes" id="UP000245980"/>
    </source>
</evidence>
<name>A0A0U5JXB2_LIMRT</name>
<dbReference type="Proteomes" id="UP000245980">
    <property type="component" value="Unassembled WGS sequence"/>
</dbReference>
<proteinExistence type="predicted"/>
<dbReference type="EMBL" id="QGHT01000162">
    <property type="protein sequence ID" value="PWT38720.1"/>
    <property type="molecule type" value="Genomic_DNA"/>
</dbReference>
<dbReference type="EMBL" id="LN887696">
    <property type="protein sequence ID" value="CUR41530.1"/>
    <property type="molecule type" value="Genomic_DNA"/>
</dbReference>
<evidence type="ECO:0000256" key="1">
    <source>
        <dbReference type="SAM" id="MobiDB-lite"/>
    </source>
</evidence>
<gene>
    <name evidence="3" type="ORF">DKZ22_12585</name>
    <name evidence="2" type="ORF">LRLP16767_LRLP167_00048</name>
</gene>